<name>A0ACC4AWQ1_POPAL</name>
<organism evidence="1 2">
    <name type="scientific">Populus alba</name>
    <name type="common">White poplar</name>
    <dbReference type="NCBI Taxonomy" id="43335"/>
    <lineage>
        <taxon>Eukaryota</taxon>
        <taxon>Viridiplantae</taxon>
        <taxon>Streptophyta</taxon>
        <taxon>Embryophyta</taxon>
        <taxon>Tracheophyta</taxon>
        <taxon>Spermatophyta</taxon>
        <taxon>Magnoliopsida</taxon>
        <taxon>eudicotyledons</taxon>
        <taxon>Gunneridae</taxon>
        <taxon>Pentapetalae</taxon>
        <taxon>rosids</taxon>
        <taxon>fabids</taxon>
        <taxon>Malpighiales</taxon>
        <taxon>Salicaceae</taxon>
        <taxon>Saliceae</taxon>
        <taxon>Populus</taxon>
    </lineage>
</organism>
<evidence type="ECO:0000313" key="2">
    <source>
        <dbReference type="Proteomes" id="UP000309997"/>
    </source>
</evidence>
<sequence length="140" mass="15239">MLLTMLGYNCTISLRLSSQAWDFSPMLMIFSGISTVSELLGRLYYYDPITGNPGKLPTNVNNVVTGVALVGRKKVYGVTLIITVICAIGSRISFGSSAKSVIGTLCFFRFWLGFGIGGDYPLSATIMSEYMQTRKLVGNL</sequence>
<proteinExistence type="predicted"/>
<keyword evidence="2" id="KW-1185">Reference proteome</keyword>
<reference evidence="1 2" key="1">
    <citation type="journal article" date="2024" name="Plant Biotechnol. J.">
        <title>Genome and CRISPR/Cas9 system of a widespread forest tree (Populus alba) in the world.</title>
        <authorList>
            <person name="Liu Y.J."/>
            <person name="Jiang P.F."/>
            <person name="Han X.M."/>
            <person name="Li X.Y."/>
            <person name="Wang H.M."/>
            <person name="Wang Y.J."/>
            <person name="Wang X.X."/>
            <person name="Zeng Q.Y."/>
        </authorList>
    </citation>
    <scope>NUCLEOTIDE SEQUENCE [LARGE SCALE GENOMIC DNA]</scope>
    <source>
        <strain evidence="2">cv. PAL-ZL1</strain>
    </source>
</reference>
<dbReference type="Proteomes" id="UP000309997">
    <property type="component" value="Unassembled WGS sequence"/>
</dbReference>
<evidence type="ECO:0000313" key="1">
    <source>
        <dbReference type="EMBL" id="KAL3570626.1"/>
    </source>
</evidence>
<accession>A0ACC4AWQ1</accession>
<dbReference type="EMBL" id="RCHU02000015">
    <property type="protein sequence ID" value="KAL3570626.1"/>
    <property type="molecule type" value="Genomic_DNA"/>
</dbReference>
<gene>
    <name evidence="1" type="ORF">D5086_027875</name>
</gene>
<comment type="caution">
    <text evidence="1">The sequence shown here is derived from an EMBL/GenBank/DDBJ whole genome shotgun (WGS) entry which is preliminary data.</text>
</comment>
<protein>
    <submittedName>
        <fullName evidence="1">Uncharacterized protein</fullName>
    </submittedName>
</protein>